<organism evidence="1 2">
    <name type="scientific">Runella aurantiaca</name>
    <dbReference type="NCBI Taxonomy" id="2282308"/>
    <lineage>
        <taxon>Bacteria</taxon>
        <taxon>Pseudomonadati</taxon>
        <taxon>Bacteroidota</taxon>
        <taxon>Cytophagia</taxon>
        <taxon>Cytophagales</taxon>
        <taxon>Spirosomataceae</taxon>
        <taxon>Runella</taxon>
    </lineage>
</organism>
<name>A0A369I2V6_9BACT</name>
<dbReference type="AlphaFoldDB" id="A0A369I2V6"/>
<evidence type="ECO:0000313" key="1">
    <source>
        <dbReference type="EMBL" id="RDB03230.1"/>
    </source>
</evidence>
<comment type="caution">
    <text evidence="1">The sequence shown here is derived from an EMBL/GenBank/DDBJ whole genome shotgun (WGS) entry which is preliminary data.</text>
</comment>
<accession>A0A369I2V6</accession>
<dbReference type="SUPFAM" id="SSF50998">
    <property type="entry name" value="Quinoprotein alcohol dehydrogenase-like"/>
    <property type="match status" value="1"/>
</dbReference>
<proteinExistence type="predicted"/>
<sequence>MPIKMCIYRIVHFWAFAVNHLLSKRCFICGGLLFLTGLMYAQTPVLLKDINSLTDPIRPGTTLSSDPRFLVNHKGTLFFTAKENSTTVGLWKSNGTAKGTLKVTDLPYSAYGLTSAGNLLYFAADQSNFGYELWKSDGSASGTVRIKDIYPGSMGSMPESFTNVNGVLYFVATDLVHGSELWKSDGTEAGTVLVKDILLGNGGSNPQGLTNVNGILYFVADDGSNGYELWKTDGTEAGTALIKDIYAGPSSSSAQYLTNVNGTLYFVADNGANGYELWKSNGTASGTTLVKDIWSGNQSSMPQFLTELNGLVYFSANNGTNGYELWKSDGTAAGTALVADMQAGNLGSNPHYLSNIRGTLYFSAINGITGREFWKSDGTGAGTLMVKKIAIGGGASASNPLFFTDGKGIVYFSANDGEKGQELWKSDGKEAGTAALKELRVGSTSSGVSNMMSVADTVYFTADDGKIGGEIWKLVPCAVVKLVTADTTICHKGPFSLPKMVTNSADFVSMVWRQGSMTTPIVDNPENIVLTGDVTDFYVTAQMASGCTSTAKVTVRTIPFPESVGSLYLLLEGPYQKGIGQMTTSLNQKGLLPGQTPINALGVATPARQPYYGAPWNYTGTETTAPYAANATDWILVSLRTSPNDPATTVFKAAAVLQKNGLSVVTGCPDKLKNYTNYYVAVEHRNHVGIVSGTPALFIYDHFFYDFTIQQSYIPSGISSIGQKRFDNRYMMYAGDLQKTKLGEVNANDVIIWQQQNGQFARYLPGDANLDGEVNALDQMLWMVNNGLFTGIRF</sequence>
<gene>
    <name evidence="1" type="ORF">DVG78_24650</name>
</gene>
<dbReference type="EMBL" id="QPIW01000029">
    <property type="protein sequence ID" value="RDB03230.1"/>
    <property type="molecule type" value="Genomic_DNA"/>
</dbReference>
<protein>
    <submittedName>
        <fullName evidence="1">Hyalin</fullName>
    </submittedName>
</protein>
<dbReference type="InterPro" id="IPR011047">
    <property type="entry name" value="Quinoprotein_ADH-like_sf"/>
</dbReference>
<evidence type="ECO:0000313" key="2">
    <source>
        <dbReference type="Proteomes" id="UP000253141"/>
    </source>
</evidence>
<dbReference type="Proteomes" id="UP000253141">
    <property type="component" value="Unassembled WGS sequence"/>
</dbReference>
<dbReference type="NCBIfam" id="TIGR04534">
    <property type="entry name" value="ELWxxDGT_rpt"/>
    <property type="match status" value="5"/>
</dbReference>
<dbReference type="InterPro" id="IPR030916">
    <property type="entry name" value="ELWxxDGT_rpt"/>
</dbReference>
<reference evidence="1 2" key="1">
    <citation type="submission" date="2018-07" db="EMBL/GenBank/DDBJ databases">
        <title>Genome analysis of Runella aurantiaca.</title>
        <authorList>
            <person name="Yang X."/>
        </authorList>
    </citation>
    <scope>NUCLEOTIDE SEQUENCE [LARGE SCALE GENOMIC DNA]</scope>
    <source>
        <strain evidence="1 2">YX9</strain>
    </source>
</reference>
<keyword evidence="2" id="KW-1185">Reference proteome</keyword>